<keyword evidence="3" id="KW-1185">Reference proteome</keyword>
<evidence type="ECO:0000256" key="1">
    <source>
        <dbReference type="SAM" id="SignalP"/>
    </source>
</evidence>
<dbReference type="AlphaFoldDB" id="A0A9X1XKR2"/>
<comment type="caution">
    <text evidence="2">The sequence shown here is derived from an EMBL/GenBank/DDBJ whole genome shotgun (WGS) entry which is preliminary data.</text>
</comment>
<dbReference type="EMBL" id="JAJHVV010000009">
    <property type="protein sequence ID" value="MCK6264644.1"/>
    <property type="molecule type" value="Genomic_DNA"/>
</dbReference>
<dbReference type="Pfam" id="PF11059">
    <property type="entry name" value="DUF2860"/>
    <property type="match status" value="1"/>
</dbReference>
<feature type="signal peptide" evidence="1">
    <location>
        <begin position="1"/>
        <end position="24"/>
    </location>
</feature>
<proteinExistence type="predicted"/>
<organism evidence="2 3">
    <name type="scientific">Vibrio amylolyticus</name>
    <dbReference type="NCBI Taxonomy" id="2847292"/>
    <lineage>
        <taxon>Bacteria</taxon>
        <taxon>Pseudomonadati</taxon>
        <taxon>Pseudomonadota</taxon>
        <taxon>Gammaproteobacteria</taxon>
        <taxon>Vibrionales</taxon>
        <taxon>Vibrionaceae</taxon>
        <taxon>Vibrio</taxon>
    </lineage>
</organism>
<dbReference type="Proteomes" id="UP001139559">
    <property type="component" value="Unassembled WGS sequence"/>
</dbReference>
<dbReference type="InterPro" id="IPR016896">
    <property type="entry name" value="DUF2860"/>
</dbReference>
<evidence type="ECO:0000313" key="2">
    <source>
        <dbReference type="EMBL" id="MCK6264644.1"/>
    </source>
</evidence>
<gene>
    <name evidence="2" type="ORF">KP803_15290</name>
</gene>
<name>A0A9X1XKR2_9VIBR</name>
<accession>A0A9X1XKR2</accession>
<keyword evidence="1" id="KW-0732">Signal</keyword>
<reference evidence="2" key="1">
    <citation type="submission" date="2021-11" db="EMBL/GenBank/DDBJ databases">
        <title>Vibrio ZSDE26 sp. nov. and Vibrio ZSDZ34 sp. nov., isolated from coastal seawater in Qingdao.</title>
        <authorList>
            <person name="Zhang P."/>
        </authorList>
    </citation>
    <scope>NUCLEOTIDE SEQUENCE</scope>
    <source>
        <strain evidence="2">ZSDE26</strain>
    </source>
</reference>
<sequence>MLIMNKTILSLSILTCFVSSSSVAELAPEAGFGGEISLNTGYMSQSSNFNTDVKDPLSDLNSEGESNGEMLVAPLGQINYTFGQQLDKQVYIGTSREDIAVGDFAFEIGYKQELESGMVIDASFLPTVVSGETWSDPYAINSSREVTDETGNAYRLKLESIAGSDFTLDMAYANIDVKDETSGSELSASEQDKLQRDGSVIFVKGEYTYMLNQTSGLIPSLSYKVRSADGEAMAYNAYGTDITYFKVLDRHQFALTAGYETRSYDGTNPMFNETRSDNEMSLFAAYEYDQLMGWEDVSFISFAGYGSSSSNIDFYNESEYLFSAGVNYKF</sequence>
<dbReference type="PIRSF" id="PIRSF028696">
    <property type="entry name" value="UCP028696"/>
    <property type="match status" value="1"/>
</dbReference>
<protein>
    <submittedName>
        <fullName evidence="2">DUF2860 domain-containing protein</fullName>
    </submittedName>
</protein>
<evidence type="ECO:0000313" key="3">
    <source>
        <dbReference type="Proteomes" id="UP001139559"/>
    </source>
</evidence>
<feature type="chain" id="PRO_5040832193" evidence="1">
    <location>
        <begin position="25"/>
        <end position="330"/>
    </location>
</feature>